<keyword evidence="2" id="KW-1185">Reference proteome</keyword>
<dbReference type="EMBL" id="CP093344">
    <property type="protein sequence ID" value="WOG90432.1"/>
    <property type="molecule type" value="Genomic_DNA"/>
</dbReference>
<dbReference type="InterPro" id="IPR039312">
    <property type="entry name" value="ZPR"/>
</dbReference>
<sequence>MCTSISASMNVSNYPNSHFTLCPSSKQSIKNHNFRAHCIYRGKRMSKQAKEKARRVWILKRKMLLQNLKLYTENKSIIQENEKLRKKAALLHTENMALHSLLENTASTHLSLLPDKIEQN</sequence>
<dbReference type="AlphaFoldDB" id="A0AAF0WJ14"/>
<dbReference type="PANTHER" id="PTHR33601">
    <property type="entry name" value="PROTEIN LITTLE ZIPPER 4"/>
    <property type="match status" value="1"/>
</dbReference>
<gene>
    <name evidence="1" type="ORF">DCAR_0209676</name>
</gene>
<organism evidence="1 2">
    <name type="scientific">Daucus carota subsp. sativus</name>
    <name type="common">Carrot</name>
    <dbReference type="NCBI Taxonomy" id="79200"/>
    <lineage>
        <taxon>Eukaryota</taxon>
        <taxon>Viridiplantae</taxon>
        <taxon>Streptophyta</taxon>
        <taxon>Embryophyta</taxon>
        <taxon>Tracheophyta</taxon>
        <taxon>Spermatophyta</taxon>
        <taxon>Magnoliopsida</taxon>
        <taxon>eudicotyledons</taxon>
        <taxon>Gunneridae</taxon>
        <taxon>Pentapetalae</taxon>
        <taxon>asterids</taxon>
        <taxon>campanulids</taxon>
        <taxon>Apiales</taxon>
        <taxon>Apiaceae</taxon>
        <taxon>Apioideae</taxon>
        <taxon>Scandiceae</taxon>
        <taxon>Daucinae</taxon>
        <taxon>Daucus</taxon>
        <taxon>Daucus sect. Daucus</taxon>
    </lineage>
</organism>
<reference evidence="1" key="2">
    <citation type="submission" date="2022-03" db="EMBL/GenBank/DDBJ databases">
        <title>Draft title - Genomic analysis of global carrot germplasm unveils the trajectory of domestication and the origin of high carotenoid orange carrot.</title>
        <authorList>
            <person name="Iorizzo M."/>
            <person name="Ellison S."/>
            <person name="Senalik D."/>
            <person name="Macko-Podgorni A."/>
            <person name="Grzebelus D."/>
            <person name="Bostan H."/>
            <person name="Rolling W."/>
            <person name="Curaba J."/>
            <person name="Simon P."/>
        </authorList>
    </citation>
    <scope>NUCLEOTIDE SEQUENCE</scope>
    <source>
        <tissue evidence="1">Leaf</tissue>
    </source>
</reference>
<protein>
    <submittedName>
        <fullName evidence="1">Uncharacterized protein</fullName>
    </submittedName>
</protein>
<dbReference type="Proteomes" id="UP000077755">
    <property type="component" value="Chromosome 2"/>
</dbReference>
<proteinExistence type="predicted"/>
<evidence type="ECO:0000313" key="1">
    <source>
        <dbReference type="EMBL" id="WOG90432.1"/>
    </source>
</evidence>
<evidence type="ECO:0000313" key="2">
    <source>
        <dbReference type="Proteomes" id="UP000077755"/>
    </source>
</evidence>
<name>A0AAF0WJ14_DAUCS</name>
<reference evidence="1" key="1">
    <citation type="journal article" date="2016" name="Nat. Genet.">
        <title>A high-quality carrot genome assembly provides new insights into carotenoid accumulation and asterid genome evolution.</title>
        <authorList>
            <person name="Iorizzo M."/>
            <person name="Ellison S."/>
            <person name="Senalik D."/>
            <person name="Zeng P."/>
            <person name="Satapoomin P."/>
            <person name="Huang J."/>
            <person name="Bowman M."/>
            <person name="Iovene M."/>
            <person name="Sanseverino W."/>
            <person name="Cavagnaro P."/>
            <person name="Yildiz M."/>
            <person name="Macko-Podgorni A."/>
            <person name="Moranska E."/>
            <person name="Grzebelus E."/>
            <person name="Grzebelus D."/>
            <person name="Ashrafi H."/>
            <person name="Zheng Z."/>
            <person name="Cheng S."/>
            <person name="Spooner D."/>
            <person name="Van Deynze A."/>
            <person name="Simon P."/>
        </authorList>
    </citation>
    <scope>NUCLEOTIDE SEQUENCE</scope>
    <source>
        <tissue evidence="1">Leaf</tissue>
    </source>
</reference>
<accession>A0AAF0WJ14</accession>
<dbReference type="PANTHER" id="PTHR33601:SF22">
    <property type="entry name" value="PROTEIN LITTLE ZIPPER 1"/>
    <property type="match status" value="1"/>
</dbReference>